<dbReference type="PANTHER" id="PTHR37422">
    <property type="entry name" value="TEICHURONIC ACID BIOSYNTHESIS PROTEIN TUAE"/>
    <property type="match status" value="1"/>
</dbReference>
<dbReference type="GO" id="GO:0016020">
    <property type="term" value="C:membrane"/>
    <property type="evidence" value="ECO:0007669"/>
    <property type="project" value="UniProtKB-SubCell"/>
</dbReference>
<dbReference type="Proteomes" id="UP000078572">
    <property type="component" value="Chromosome 1"/>
</dbReference>
<dbReference type="AlphaFoldDB" id="A0A191ZUI2"/>
<name>A0A191ZUI2_9RALS</name>
<feature type="domain" description="O-antigen ligase-related" evidence="5">
    <location>
        <begin position="200"/>
        <end position="347"/>
    </location>
</feature>
<evidence type="ECO:0000256" key="4">
    <source>
        <dbReference type="ARBA" id="ARBA00023136"/>
    </source>
</evidence>
<keyword evidence="4" id="KW-0472">Membrane</keyword>
<evidence type="ECO:0000259" key="5">
    <source>
        <dbReference type="Pfam" id="PF04932"/>
    </source>
</evidence>
<dbReference type="OrthoDB" id="8576060at2"/>
<organism evidence="6 7">
    <name type="scientific">Ralstonia insidiosa</name>
    <dbReference type="NCBI Taxonomy" id="190721"/>
    <lineage>
        <taxon>Bacteria</taxon>
        <taxon>Pseudomonadati</taxon>
        <taxon>Pseudomonadota</taxon>
        <taxon>Betaproteobacteria</taxon>
        <taxon>Burkholderiales</taxon>
        <taxon>Burkholderiaceae</taxon>
        <taxon>Ralstonia</taxon>
    </lineage>
</organism>
<dbReference type="InterPro" id="IPR007016">
    <property type="entry name" value="O-antigen_ligase-rel_domated"/>
</dbReference>
<dbReference type="InterPro" id="IPR051533">
    <property type="entry name" value="WaaL-like"/>
</dbReference>
<evidence type="ECO:0000256" key="1">
    <source>
        <dbReference type="ARBA" id="ARBA00004141"/>
    </source>
</evidence>
<dbReference type="Pfam" id="PF04932">
    <property type="entry name" value="Wzy_C"/>
    <property type="match status" value="1"/>
</dbReference>
<evidence type="ECO:0000256" key="2">
    <source>
        <dbReference type="ARBA" id="ARBA00022692"/>
    </source>
</evidence>
<keyword evidence="2" id="KW-0812">Transmembrane</keyword>
<dbReference type="STRING" id="190721.ACS15_0976"/>
<sequence>MNALVQRGRAVVSCVPVILAVLGMTVLPAFMLSVHSAAFVAFLMLLVSALWSMLVGHAELTARVRALWREHRWLILAMAAMPTAMLISSLLNPAAPRGVPFAYGRLWLFGFALFALLQLRPAQLQNVQWGCVAGAFASLVWAFVELRGGRPDTVGAYSNTIPFGNVSLLLGLFSLISIGWARDDRWPLIVLRLAAGGAGLYTSYLSQSRGGWIAIPVLLLIAVATLRHVSWKKRASALLVFFALLAAVCVSSSIVRTRFDQAVNDIHAYEAGQANSSIGVRFQLWKAASLMLLRHPLAGVGRGAFHANLQALRAEGVITDDAAALEHAHNEFLYNGATLGVLGIGALLALYLVPAAYFLRAALCDDRILRTTGAMGLTLCVGFMLFGLTEVMLIIAQTVVFYSVMVAVFTAHIHRRRQELGANPVF</sequence>
<protein>
    <submittedName>
        <fullName evidence="6">Polymerase</fullName>
    </submittedName>
</protein>
<gene>
    <name evidence="6" type="ORF">A9Y76_04370</name>
</gene>
<evidence type="ECO:0000313" key="7">
    <source>
        <dbReference type="Proteomes" id="UP000078572"/>
    </source>
</evidence>
<evidence type="ECO:0000313" key="6">
    <source>
        <dbReference type="EMBL" id="ANJ71753.1"/>
    </source>
</evidence>
<dbReference type="GeneID" id="61525247"/>
<dbReference type="PANTHER" id="PTHR37422:SF23">
    <property type="entry name" value="TEICHURONIC ACID BIOSYNTHESIS PROTEIN TUAE"/>
    <property type="match status" value="1"/>
</dbReference>
<dbReference type="EMBL" id="CP016022">
    <property type="protein sequence ID" value="ANJ71753.1"/>
    <property type="molecule type" value="Genomic_DNA"/>
</dbReference>
<accession>A0A191ZUI2</accession>
<keyword evidence="7" id="KW-1185">Reference proteome</keyword>
<reference evidence="7" key="1">
    <citation type="submission" date="2016-06" db="EMBL/GenBank/DDBJ databases">
        <authorList>
            <person name="Xu Y."/>
            <person name="Nagy A."/>
            <person name="Yan X."/>
            <person name="Kim S.W."/>
            <person name="Haley B."/>
            <person name="Liu N.T."/>
            <person name="Nou X."/>
        </authorList>
    </citation>
    <scope>NUCLEOTIDE SEQUENCE [LARGE SCALE GENOMIC DNA]</scope>
    <source>
        <strain evidence="7">ATCC 49129</strain>
    </source>
</reference>
<evidence type="ECO:0000256" key="3">
    <source>
        <dbReference type="ARBA" id="ARBA00022989"/>
    </source>
</evidence>
<proteinExistence type="predicted"/>
<dbReference type="RefSeq" id="WP_064802287.1">
    <property type="nucleotide sequence ID" value="NZ_CP016022.1"/>
</dbReference>
<comment type="subcellular location">
    <subcellularLocation>
        <location evidence="1">Membrane</location>
        <topology evidence="1">Multi-pass membrane protein</topology>
    </subcellularLocation>
</comment>
<keyword evidence="3" id="KW-1133">Transmembrane helix</keyword>